<feature type="transmembrane region" description="Helical" evidence="2">
    <location>
        <begin position="27"/>
        <end position="46"/>
    </location>
</feature>
<evidence type="ECO:0000313" key="3">
    <source>
        <dbReference type="EMBL" id="AWB26799.1"/>
    </source>
</evidence>
<dbReference type="GeneID" id="36511490"/>
<keyword evidence="4" id="KW-1185">Reference proteome</keyword>
<proteinExistence type="predicted"/>
<feature type="transmembrane region" description="Helical" evidence="2">
    <location>
        <begin position="114"/>
        <end position="137"/>
    </location>
</feature>
<feature type="region of interest" description="Disordered" evidence="1">
    <location>
        <begin position="355"/>
        <end position="512"/>
    </location>
</feature>
<accession>A0A2R4WZ28</accession>
<dbReference type="AlphaFoldDB" id="A0A2R4WZ28"/>
<feature type="compositionally biased region" description="Gly residues" evidence="1">
    <location>
        <begin position="311"/>
        <end position="320"/>
    </location>
</feature>
<organism evidence="3 4">
    <name type="scientific">Halococcoides cellulosivorans</name>
    <dbReference type="NCBI Taxonomy" id="1679096"/>
    <lineage>
        <taxon>Archaea</taxon>
        <taxon>Methanobacteriati</taxon>
        <taxon>Methanobacteriota</taxon>
        <taxon>Stenosarchaea group</taxon>
        <taxon>Halobacteria</taxon>
        <taxon>Halobacteriales</taxon>
        <taxon>Haloarculaceae</taxon>
        <taxon>Halococcoides</taxon>
    </lineage>
</organism>
<keyword evidence="2" id="KW-0472">Membrane</keyword>
<keyword evidence="2" id="KW-1133">Transmembrane helix</keyword>
<feature type="compositionally biased region" description="Acidic residues" evidence="1">
    <location>
        <begin position="693"/>
        <end position="704"/>
    </location>
</feature>
<keyword evidence="2" id="KW-0812">Transmembrane</keyword>
<dbReference type="InterPro" id="IPR045782">
    <property type="entry name" value="TrbL_3"/>
</dbReference>
<dbReference type="EMBL" id="CP028858">
    <property type="protein sequence ID" value="AWB26799.1"/>
    <property type="molecule type" value="Genomic_DNA"/>
</dbReference>
<dbReference type="Proteomes" id="UP000244727">
    <property type="component" value="Chromosome"/>
</dbReference>
<reference evidence="3 4" key="1">
    <citation type="submission" date="2018-04" db="EMBL/GenBank/DDBJ databases">
        <title>Halococcoides cellulosivorans gen. nov., sp. nov., an extremely halophilic cellulose-utilizing haloarchaeon from hypersaline lakes.</title>
        <authorList>
            <person name="Sorokin D.Y."/>
            <person name="Toshchakov S.V."/>
            <person name="Samarov N.I."/>
            <person name="Korzhenkov A."/>
            <person name="Kublanov I.V."/>
        </authorList>
    </citation>
    <scope>NUCLEOTIDE SEQUENCE [LARGE SCALE GENOMIC DNA]</scope>
    <source>
        <strain evidence="3 4">HArcel1</strain>
    </source>
</reference>
<feature type="compositionally biased region" description="Acidic residues" evidence="1">
    <location>
        <begin position="465"/>
        <end position="490"/>
    </location>
</feature>
<feature type="region of interest" description="Disordered" evidence="1">
    <location>
        <begin position="658"/>
        <end position="704"/>
    </location>
</feature>
<feature type="compositionally biased region" description="Low complexity" evidence="1">
    <location>
        <begin position="451"/>
        <end position="464"/>
    </location>
</feature>
<feature type="transmembrane region" description="Helical" evidence="2">
    <location>
        <begin position="143"/>
        <end position="164"/>
    </location>
</feature>
<feature type="transmembrane region" description="Helical" evidence="2">
    <location>
        <begin position="176"/>
        <end position="198"/>
    </location>
</feature>
<evidence type="ECO:0000256" key="1">
    <source>
        <dbReference type="SAM" id="MobiDB-lite"/>
    </source>
</evidence>
<evidence type="ECO:0000256" key="2">
    <source>
        <dbReference type="SAM" id="Phobius"/>
    </source>
</evidence>
<dbReference type="RefSeq" id="WP_108381168.1">
    <property type="nucleotide sequence ID" value="NZ_CP028858.1"/>
</dbReference>
<dbReference type="KEGG" id="harc:HARCEL1_03245"/>
<feature type="compositionally biased region" description="Low complexity" evidence="1">
    <location>
        <begin position="364"/>
        <end position="390"/>
    </location>
</feature>
<evidence type="ECO:0000313" key="4">
    <source>
        <dbReference type="Proteomes" id="UP000244727"/>
    </source>
</evidence>
<feature type="transmembrane region" description="Helical" evidence="2">
    <location>
        <begin position="253"/>
        <end position="282"/>
    </location>
</feature>
<dbReference type="Pfam" id="PF19590">
    <property type="entry name" value="TrbL_3"/>
    <property type="match status" value="1"/>
</dbReference>
<feature type="region of interest" description="Disordered" evidence="1">
    <location>
        <begin position="288"/>
        <end position="342"/>
    </location>
</feature>
<gene>
    <name evidence="3" type="ORF">HARCEL1_03245</name>
</gene>
<feature type="transmembrane region" description="Helical" evidence="2">
    <location>
        <begin position="84"/>
        <end position="107"/>
    </location>
</feature>
<feature type="compositionally biased region" description="Basic and acidic residues" evidence="1">
    <location>
        <begin position="430"/>
        <end position="448"/>
    </location>
</feature>
<protein>
    <submittedName>
        <fullName evidence="3">Uncharacterized protein</fullName>
    </submittedName>
</protein>
<name>A0A2R4WZ28_9EURY</name>
<feature type="compositionally biased region" description="Acidic residues" evidence="1">
    <location>
        <begin position="673"/>
        <end position="682"/>
    </location>
</feature>
<sequence>MSVAVSSPALAPSLSRASFPSIDDPYRLGQRALAALILLVAVNPSLTGGGTEYGLMAYVLMAHNAAIDYILNPADLFDFTLVDISAITGLLAAGGAAGGAAIGLAALSGGTLAIAIIGLFVLIGALVGLGLLFMYFLLISRQIVVYLTIAILPLLLTFWVFDVGPMKYGKKLSDKLFKATGMLIPLGLIIAALFRLGVELIKVNNIDFGVANETSASAAGGAAPVATDAAFNSSSASMVTTIQQITFPFGGMLAIAMIVTMLMLGALSTAGMGAAANMAAGLAKKGARGGKRVGSKATNRLGGSDSALMGTMGGFVPGIGEGDDDSQSFSSNTGMDDSIADAPEPVAAAGDTAGQEYADVPDDGQTSQIDSTGTSDSTGTADDAAVVAGTEATQTGDSTDERASTGGSPGSPPPDDGETGASEGTSDDGPSTRDLEQRIAKLESKIESLADESTAAATAPAGPDETSEADAESDDGEPDPLDVDPEEADADGLVQSDEYYLDAADGDRKKARDLKRKDLVVQRLADDGDIPISKEVAEESIKDKFGDWYNDGIEKIEDGTVGDALSDSRVLSTLSVPASEVAGPVARVGGEAVGQVLGIPGVGDAAEAAGRVAPFGAAALKQGGWGMAVAVGRRGAAKAHDTVASGFGTAVEVGGNRVRGVKQRLSRGGSDPDGSDGPDESEANTSENRFEGTEDDEDDSTGSE</sequence>